<evidence type="ECO:0000313" key="4">
    <source>
        <dbReference type="EMBL" id="CUS32598.1"/>
    </source>
</evidence>
<keyword evidence="3" id="KW-0998">Cell outer membrane</keyword>
<dbReference type="Proteomes" id="UP000199032">
    <property type="component" value="Unassembled WGS sequence"/>
</dbReference>
<evidence type="ECO:0000313" key="5">
    <source>
        <dbReference type="Proteomes" id="UP000199032"/>
    </source>
</evidence>
<evidence type="ECO:0000256" key="1">
    <source>
        <dbReference type="ARBA" id="ARBA00004442"/>
    </source>
</evidence>
<dbReference type="InterPro" id="IPR036942">
    <property type="entry name" value="Beta-barrel_TonB_sf"/>
</dbReference>
<evidence type="ECO:0000256" key="2">
    <source>
        <dbReference type="ARBA" id="ARBA00023136"/>
    </source>
</evidence>
<proteinExistence type="predicted"/>
<dbReference type="AlphaFoldDB" id="A0A0S4L9V0"/>
<keyword evidence="2" id="KW-0472">Membrane</keyword>
<dbReference type="SUPFAM" id="SSF56935">
    <property type="entry name" value="Porins"/>
    <property type="match status" value="1"/>
</dbReference>
<name>A0A0S4L9V0_9BACT</name>
<gene>
    <name evidence="4" type="ORF">COMA1_10713</name>
</gene>
<protein>
    <submittedName>
        <fullName evidence="4">Uncharacterized protein</fullName>
    </submittedName>
</protein>
<dbReference type="STRING" id="1742972.COMA1_10713"/>
<keyword evidence="5" id="KW-1185">Reference proteome</keyword>
<reference evidence="4 5" key="1">
    <citation type="submission" date="2015-10" db="EMBL/GenBank/DDBJ databases">
        <authorList>
            <person name="Gilbert D.G."/>
        </authorList>
    </citation>
    <scope>NUCLEOTIDE SEQUENCE [LARGE SCALE GENOMIC DNA]</scope>
    <source>
        <strain evidence="4">COMA1</strain>
    </source>
</reference>
<evidence type="ECO:0000256" key="3">
    <source>
        <dbReference type="ARBA" id="ARBA00023237"/>
    </source>
</evidence>
<dbReference type="EMBL" id="CZQA01000001">
    <property type="protein sequence ID" value="CUS32598.1"/>
    <property type="molecule type" value="Genomic_DNA"/>
</dbReference>
<comment type="subcellular location">
    <subcellularLocation>
        <location evidence="1">Cell outer membrane</location>
    </subcellularLocation>
</comment>
<dbReference type="GO" id="GO:0009279">
    <property type="term" value="C:cell outer membrane"/>
    <property type="evidence" value="ECO:0007669"/>
    <property type="project" value="UniProtKB-SubCell"/>
</dbReference>
<organism evidence="4 5">
    <name type="scientific">Candidatus Nitrospira nitrosa</name>
    <dbReference type="NCBI Taxonomy" id="1742972"/>
    <lineage>
        <taxon>Bacteria</taxon>
        <taxon>Pseudomonadati</taxon>
        <taxon>Nitrospirota</taxon>
        <taxon>Nitrospiria</taxon>
        <taxon>Nitrospirales</taxon>
        <taxon>Nitrospiraceae</taxon>
        <taxon>Nitrospira</taxon>
    </lineage>
</organism>
<dbReference type="Gene3D" id="2.40.170.20">
    <property type="entry name" value="TonB-dependent receptor, beta-barrel domain"/>
    <property type="match status" value="1"/>
</dbReference>
<dbReference type="InterPro" id="IPR018759">
    <property type="entry name" value="BBP2_2"/>
</dbReference>
<dbReference type="Pfam" id="PF10082">
    <property type="entry name" value="BBP2_2"/>
    <property type="match status" value="1"/>
</dbReference>
<dbReference type="OrthoDB" id="5413545at2"/>
<accession>A0A0S4L9V0</accession>
<sequence>MPLFLCGIKDPPHWAFLSPSSQIVACSMAVLSTLTTVGTPLAQQSETLNTFSVSSGAPFGASGTMFLSQFANPALLGSLYLTPQWPMTGYYPIFPGSLPEAFPREGVSVGPLRLHPHMGVAQMYTDNVFRTNGNKTSDFLTTLSPGIQAQLPFGGFHSVLIDYRTNLQYYSRTTSNDVQDQTAVGAVKFNFPGGLKVDLQGEHRLGHDPRGSAVDNVNTQRLGVNKWTADGFTGHAEYFGAQSSVGLHVQTLRWQYLNNNQGAVRDRLINRANLLFSRDVTDNMSLRAMIGAQQSIYDQNKNLDNVIYTFSGGATWNISEMTSGDILVGYQHVQFTRAQVNQPPPLDRFFRDKNTYSNLFVMGRLNWQATPLLRLSLQLYRTIQQTVSIGSLFYTATGVNLTARHELTDRMTVNINFGYEHDKFQGVSSAGITSGPARNEDLKNVAVGVNYQAVKWVGVGAQYMFEDRHSTQAQFTYQANTVMLFAETLF</sequence>